<evidence type="ECO:0000313" key="1">
    <source>
        <dbReference type="EnsemblMetazoa" id="ENSAATROPP002497"/>
    </source>
</evidence>
<accession>A0AAG5CUG7</accession>
<organism evidence="1 2">
    <name type="scientific">Anopheles atroparvus</name>
    <name type="common">European mosquito</name>
    <dbReference type="NCBI Taxonomy" id="41427"/>
    <lineage>
        <taxon>Eukaryota</taxon>
        <taxon>Metazoa</taxon>
        <taxon>Ecdysozoa</taxon>
        <taxon>Arthropoda</taxon>
        <taxon>Hexapoda</taxon>
        <taxon>Insecta</taxon>
        <taxon>Pterygota</taxon>
        <taxon>Neoptera</taxon>
        <taxon>Endopterygota</taxon>
        <taxon>Diptera</taxon>
        <taxon>Nematocera</taxon>
        <taxon>Culicoidea</taxon>
        <taxon>Culicidae</taxon>
        <taxon>Anophelinae</taxon>
        <taxon>Anopheles</taxon>
    </lineage>
</organism>
<name>A0AAG5CUG7_ANOAO</name>
<proteinExistence type="predicted"/>
<reference evidence="1" key="1">
    <citation type="submission" date="2024-04" db="UniProtKB">
        <authorList>
            <consortium name="EnsemblMetazoa"/>
        </authorList>
    </citation>
    <scope>IDENTIFICATION</scope>
    <source>
        <strain evidence="1">EBRO</strain>
    </source>
</reference>
<sequence>MDRNEKLSLADFNRKLRKYCTSAVACAAKEKECVSRLETIIAQRDACIAHLAKERERDMLLSEEIEDLQHQREDALEFFQMVEKRYQKYAAELSLNAGRSIEKEAASDKMDDNVDDESPAEQAFRRILRKYCNLYVQFNKRSNIVRVLSLEDNSYFEIDLSESVSTEMMANTWSKVGSSSVHLSSWEKLL</sequence>
<keyword evidence="2" id="KW-1185">Reference proteome</keyword>
<dbReference type="Proteomes" id="UP000075880">
    <property type="component" value="Unassembled WGS sequence"/>
</dbReference>
<protein>
    <submittedName>
        <fullName evidence="1">Uncharacterized protein</fullName>
    </submittedName>
</protein>
<dbReference type="EnsemblMetazoa" id="ENSAATROPT002601">
    <property type="protein sequence ID" value="ENSAATROPP002497"/>
    <property type="gene ID" value="ENSAATROPG002059"/>
</dbReference>
<evidence type="ECO:0000313" key="2">
    <source>
        <dbReference type="Proteomes" id="UP000075880"/>
    </source>
</evidence>
<dbReference type="AlphaFoldDB" id="A0AAG5CUG7"/>